<name>A8B4C4_GIAIC</name>
<organism evidence="1 2">
    <name type="scientific">Giardia intestinalis (strain ATCC 50803 / WB clone C6)</name>
    <name type="common">Giardia lamblia</name>
    <dbReference type="NCBI Taxonomy" id="184922"/>
    <lineage>
        <taxon>Eukaryota</taxon>
        <taxon>Metamonada</taxon>
        <taxon>Diplomonadida</taxon>
        <taxon>Hexamitidae</taxon>
        <taxon>Giardiinae</taxon>
        <taxon>Giardia</taxon>
    </lineage>
</organism>
<dbReference type="Pfam" id="PF00085">
    <property type="entry name" value="Thioredoxin"/>
    <property type="match status" value="1"/>
</dbReference>
<proteinExistence type="predicted"/>
<dbReference type="GO" id="GO:0045454">
    <property type="term" value="P:cell redox homeostasis"/>
    <property type="evidence" value="ECO:0000318"/>
    <property type="project" value="GO_Central"/>
</dbReference>
<keyword evidence="2" id="KW-1185">Reference proteome</keyword>
<dbReference type="EMBL" id="AACB03000002">
    <property type="protein sequence ID" value="KAE8303657.1"/>
    <property type="molecule type" value="Genomic_DNA"/>
</dbReference>
<dbReference type="Gene3D" id="3.40.30.10">
    <property type="entry name" value="Glutaredoxin"/>
    <property type="match status" value="1"/>
</dbReference>
<reference evidence="1 2" key="1">
    <citation type="journal article" date="2007" name="Science">
        <title>Genomic minimalism in the early diverging intestinal parasite Giardia lamblia.</title>
        <authorList>
            <person name="Morrison H.G."/>
            <person name="McArthur A.G."/>
            <person name="Gillin F.D."/>
            <person name="Aley S.B."/>
            <person name="Adam R.D."/>
            <person name="Olsen G.J."/>
            <person name="Best A.A."/>
            <person name="Cande W.Z."/>
            <person name="Chen F."/>
            <person name="Cipriano M.J."/>
            <person name="Davids B.J."/>
            <person name="Dawson S.C."/>
            <person name="Elmendorf H.G."/>
            <person name="Hehl A.B."/>
            <person name="Holder M.E."/>
            <person name="Huse S.M."/>
            <person name="Kim U.U."/>
            <person name="Lasek-Nesselquist E."/>
            <person name="Manning G."/>
            <person name="Nigam A."/>
            <person name="Nixon J.E."/>
            <person name="Palm D."/>
            <person name="Passamaneck N.E."/>
            <person name="Prabhu A."/>
            <person name="Reich C.I."/>
            <person name="Reiner D.S."/>
            <person name="Samuelson J."/>
            <person name="Svard S.G."/>
            <person name="Sogin M.L."/>
        </authorList>
    </citation>
    <scope>NUCLEOTIDE SEQUENCE [LARGE SCALE GENOMIC DNA]</scope>
    <source>
        <strain evidence="1 2">WB C6</strain>
    </source>
</reference>
<dbReference type="AlphaFoldDB" id="A8B4C4"/>
<sequence length="123" mass="13842">MPFSPISAPEYETNDWYEPTASALKKINEAGELELITFHGPWCKDCQYSIPVFNRIMTYVTNDKIKVTVATVDKETRTDSAGLCEKYGVKKVPSWVVLRGGKEIGRIVENFTVSFDEDVAAML</sequence>
<evidence type="ECO:0000313" key="2">
    <source>
        <dbReference type="Proteomes" id="UP000001548"/>
    </source>
</evidence>
<dbReference type="OMA" id="MTYVTND"/>
<protein>
    <submittedName>
        <fullName evidence="1">Thioredoxin</fullName>
    </submittedName>
</protein>
<dbReference type="PROSITE" id="PS51352">
    <property type="entry name" value="THIOREDOXIN_2"/>
    <property type="match status" value="1"/>
</dbReference>
<gene>
    <name evidence="1" type="ORF">GL50803_00104250</name>
</gene>
<dbReference type="Proteomes" id="UP000001548">
    <property type="component" value="Unassembled WGS sequence"/>
</dbReference>
<accession>A8B4C4</accession>
<dbReference type="InterPro" id="IPR036249">
    <property type="entry name" value="Thioredoxin-like_sf"/>
</dbReference>
<dbReference type="RefSeq" id="XP_001709555.1">
    <property type="nucleotide sequence ID" value="XM_001709503.1"/>
</dbReference>
<dbReference type="VEuPathDB" id="GiardiaDB:GL50803_104250"/>
<dbReference type="InterPro" id="IPR013766">
    <property type="entry name" value="Thioredoxin_domain"/>
</dbReference>
<dbReference type="GeneID" id="5702479"/>
<dbReference type="KEGG" id="gla:GL50803_00104250"/>
<dbReference type="HOGENOM" id="CLU_135995_0_0_1"/>
<evidence type="ECO:0000313" key="1">
    <source>
        <dbReference type="EMBL" id="KAE8303657.1"/>
    </source>
</evidence>
<dbReference type="SMR" id="A8B4C4"/>
<dbReference type="CDD" id="cd02947">
    <property type="entry name" value="TRX_family"/>
    <property type="match status" value="1"/>
</dbReference>
<dbReference type="SUPFAM" id="SSF52833">
    <property type="entry name" value="Thioredoxin-like"/>
    <property type="match status" value="1"/>
</dbReference>
<comment type="caution">
    <text evidence="1">The sequence shown here is derived from an EMBL/GenBank/DDBJ whole genome shotgun (WGS) entry which is preliminary data.</text>
</comment>